<name>A0A7S1DXS2_HEMAN</name>
<reference evidence="4" key="1">
    <citation type="submission" date="2021-01" db="EMBL/GenBank/DDBJ databases">
        <authorList>
            <person name="Corre E."/>
            <person name="Pelletier E."/>
            <person name="Niang G."/>
            <person name="Scheremetjew M."/>
            <person name="Finn R."/>
            <person name="Kale V."/>
            <person name="Holt S."/>
            <person name="Cochrane G."/>
            <person name="Meng A."/>
            <person name="Brown T."/>
            <person name="Cohen L."/>
        </authorList>
    </citation>
    <scope>NUCLEOTIDE SEQUENCE</scope>
    <source>
        <strain evidence="4">CCMP644</strain>
    </source>
</reference>
<dbReference type="InterPro" id="IPR036770">
    <property type="entry name" value="Ankyrin_rpt-contain_sf"/>
</dbReference>
<keyword evidence="2" id="KW-0040">ANK repeat</keyword>
<protein>
    <submittedName>
        <fullName evidence="4">Uncharacterized protein</fullName>
    </submittedName>
</protein>
<feature type="compositionally biased region" description="Basic and acidic residues" evidence="3">
    <location>
        <begin position="506"/>
        <end position="528"/>
    </location>
</feature>
<dbReference type="Gene3D" id="1.25.40.20">
    <property type="entry name" value="Ankyrin repeat-containing domain"/>
    <property type="match status" value="1"/>
</dbReference>
<dbReference type="SUPFAM" id="SSF48403">
    <property type="entry name" value="Ankyrin repeat"/>
    <property type="match status" value="1"/>
</dbReference>
<dbReference type="Pfam" id="PF12796">
    <property type="entry name" value="Ank_2"/>
    <property type="match status" value="1"/>
</dbReference>
<dbReference type="PANTHER" id="PTHR24171:SF9">
    <property type="entry name" value="ANKYRIN REPEAT DOMAIN-CONTAINING PROTEIN 39"/>
    <property type="match status" value="1"/>
</dbReference>
<dbReference type="EMBL" id="HBFX01021321">
    <property type="protein sequence ID" value="CAD8958417.1"/>
    <property type="molecule type" value="Transcribed_RNA"/>
</dbReference>
<feature type="region of interest" description="Disordered" evidence="3">
    <location>
        <begin position="473"/>
        <end position="528"/>
    </location>
</feature>
<feature type="compositionally biased region" description="Basic residues" evidence="3">
    <location>
        <begin position="475"/>
        <end position="484"/>
    </location>
</feature>
<dbReference type="AlphaFoldDB" id="A0A7S1DXS2"/>
<accession>A0A7S1DXS2</accession>
<dbReference type="InterPro" id="IPR002110">
    <property type="entry name" value="Ankyrin_rpt"/>
</dbReference>
<gene>
    <name evidence="4" type="ORF">HAND00432_LOCUS12956</name>
</gene>
<evidence type="ECO:0000256" key="2">
    <source>
        <dbReference type="ARBA" id="ARBA00023043"/>
    </source>
</evidence>
<keyword evidence="1" id="KW-0677">Repeat</keyword>
<sequence>MADQGVRGQLLEGGRCYSSPVFGLRWYFRAVTLLVDLAGLPRPGVMADSAAISPPTMANNKGGARSPLAEAANRAAPAAVPGLAVPLRTAGALVDSTGQPVDVDTMDLANLSPRSECLTYSKRLIAEMQAPAATDNFQGKVHTINRGTIKVHGHNLECELVQYPCGHFEPAPDSSNGAPVPVYLHVMRMTLPANHSSGGGQPYKPILEKKAVGAVIDRNTVIKDWLIAENWSLDKVGVGAGLSLRFSGRTPASADRRIMEPVFQTVDCASDSTTSAYIWSELFEKLHVERANFEQAALAYAERSADERRKGREAEMARREEKEELTRPDRFWKAIKASNTKTVRELISKKYKHSKPPVPLVRLSDASGWSPVHWSAYKGSKDMCTMLLKSKGDALATDACGNTPLHVACFNNAADTALFLADYMAKEHPGEGPNVANRFGSSPVMEAASNGHAELAAQLLKLKVDWVPTEALPVKGHHHHHHKGKDSEGRKGDKKSKSPGSVPAGAKKEGKDGRQKPAKAESKPPKDA</sequence>
<organism evidence="4">
    <name type="scientific">Hemiselmis andersenii</name>
    <name type="common">Cryptophyte alga</name>
    <dbReference type="NCBI Taxonomy" id="464988"/>
    <lineage>
        <taxon>Eukaryota</taxon>
        <taxon>Cryptophyceae</taxon>
        <taxon>Cryptomonadales</taxon>
        <taxon>Hemiselmidaceae</taxon>
        <taxon>Hemiselmis</taxon>
    </lineage>
</organism>
<evidence type="ECO:0000313" key="4">
    <source>
        <dbReference type="EMBL" id="CAD8958417.1"/>
    </source>
</evidence>
<dbReference type="PANTHER" id="PTHR24171">
    <property type="entry name" value="ANKYRIN REPEAT DOMAIN-CONTAINING PROTEIN 39-RELATED"/>
    <property type="match status" value="1"/>
</dbReference>
<evidence type="ECO:0000256" key="1">
    <source>
        <dbReference type="ARBA" id="ARBA00022737"/>
    </source>
</evidence>
<evidence type="ECO:0000256" key="3">
    <source>
        <dbReference type="SAM" id="MobiDB-lite"/>
    </source>
</evidence>
<dbReference type="SMART" id="SM00248">
    <property type="entry name" value="ANK"/>
    <property type="match status" value="3"/>
</dbReference>
<proteinExistence type="predicted"/>